<evidence type="ECO:0000313" key="1">
    <source>
        <dbReference type="EMBL" id="CDQ06073.1"/>
    </source>
</evidence>
<protein>
    <submittedName>
        <fullName evidence="1">Bm8600, isoform a</fullName>
    </submittedName>
</protein>
<accession>A0A1I9G8E3</accession>
<name>A0A1I9G8E3_BRUMA</name>
<gene>
    <name evidence="1" type="primary">Bm8600</name>
    <name evidence="1" type="ORF">BM_Bm8600</name>
</gene>
<reference evidence="1" key="1">
    <citation type="journal article" date="2007" name="Science">
        <title>Draft genome of the filarial nematode parasite Brugia malayi.</title>
        <authorList>
            <person name="Ghedin E."/>
            <person name="Wang S."/>
            <person name="Spiro D."/>
            <person name="Caler E."/>
            <person name="Zhao Q."/>
            <person name="Crabtree J."/>
            <person name="Allen J.E."/>
            <person name="Delcher A.L."/>
            <person name="Guiliano D.B."/>
            <person name="Miranda-Saavedra D."/>
            <person name="Angiuoli S.V."/>
            <person name="Creasy T."/>
            <person name="Amedeo P."/>
            <person name="Haas B."/>
            <person name="El-Sayed N.M."/>
            <person name="Wortman J.R."/>
            <person name="Feldblyum T."/>
            <person name="Tallon L."/>
            <person name="Schatz M."/>
            <person name="Shumway M."/>
            <person name="Koo H."/>
            <person name="Salzberg S.L."/>
            <person name="Schobel S."/>
            <person name="Pertea M."/>
            <person name="Pop M."/>
            <person name="White O."/>
            <person name="Barton G.J."/>
            <person name="Carlow C.K."/>
            <person name="Crawford M.J."/>
            <person name="Daub J."/>
            <person name="Dimmic M.W."/>
            <person name="Estes C.F."/>
            <person name="Foster J.M."/>
            <person name="Ganatra M."/>
            <person name="Gregory W.F."/>
            <person name="Johnson N.M."/>
            <person name="Jin J."/>
            <person name="Komuniecki R."/>
            <person name="Korf I."/>
            <person name="Kumar S."/>
            <person name="Laney S."/>
            <person name="Li B.W."/>
            <person name="Li W."/>
            <person name="Lindblom T.H."/>
            <person name="Lustigman S."/>
            <person name="Ma D."/>
            <person name="Maina C.V."/>
            <person name="Martin D.M."/>
            <person name="McCarter J.P."/>
            <person name="McReynolds L."/>
            <person name="Mitreva M."/>
            <person name="Nutman T.B."/>
            <person name="Parkinson J."/>
            <person name="Peregrin-Alvarez J.M."/>
            <person name="Poole C."/>
            <person name="Ren Q."/>
            <person name="Saunders L."/>
            <person name="Sluder A.E."/>
            <person name="Smith K."/>
            <person name="Stanke M."/>
            <person name="Unnasch T.R."/>
            <person name="Ware J."/>
            <person name="Wei A.D."/>
            <person name="Weil G."/>
            <person name="Williams D.J."/>
            <person name="Zhang Y."/>
            <person name="Williams S.A."/>
            <person name="Fraser-Liggett C."/>
            <person name="Slatko B."/>
            <person name="Blaxter M.L."/>
            <person name="Scott A.L."/>
        </authorList>
    </citation>
    <scope>NUCLEOTIDE SEQUENCE</scope>
    <source>
        <strain evidence="1">FR3</strain>
    </source>
</reference>
<proteinExistence type="predicted"/>
<reference evidence="1" key="2">
    <citation type="submission" date="2012-12" db="EMBL/GenBank/DDBJ databases">
        <authorList>
            <consortium name="WormBase Consortium"/>
            <person name="Ghedin E."/>
            <person name="Paulini M."/>
        </authorList>
    </citation>
    <scope>NUCLEOTIDE SEQUENCE</scope>
    <source>
        <strain evidence="1">FR3</strain>
    </source>
</reference>
<organism evidence="1">
    <name type="scientific">Brugia malayi</name>
    <name type="common">Filarial nematode worm</name>
    <dbReference type="NCBI Taxonomy" id="6279"/>
    <lineage>
        <taxon>Eukaryota</taxon>
        <taxon>Metazoa</taxon>
        <taxon>Ecdysozoa</taxon>
        <taxon>Nematoda</taxon>
        <taxon>Chromadorea</taxon>
        <taxon>Rhabditida</taxon>
        <taxon>Spirurina</taxon>
        <taxon>Spiruromorpha</taxon>
        <taxon>Filarioidea</taxon>
        <taxon>Onchocercidae</taxon>
        <taxon>Brugia</taxon>
    </lineage>
</organism>
<dbReference type="AlphaFoldDB" id="A0A1I9G8E3"/>
<sequence length="264" mass="29965">MRNCNRCVRVDGNMRKCILVTTVAQELKKKFNYPSLKCGKQSTTTTEVLLPKLSIKLREFRRREIQQVEKDNDKNNILVKRRRTIKTTVTTLNDNSRIKKKSEEGKHIVRNQQEADSADVESIKEIFDQLTLDSVLESIAKRSKLSNPLIGITHGSLQVDNPLIRYKTNVPRPQQTSYALSIKSPNDDKDSKVLVRPLPAANMDFDVKVTGNSDEESSEGNSISDDLQGINGRELKRNQLALIALSNEFENFCGEVEFETQISK</sequence>
<dbReference type="EMBL" id="LN856465">
    <property type="protein sequence ID" value="CDQ06073.1"/>
    <property type="molecule type" value="Genomic_DNA"/>
</dbReference>